<organism evidence="2 3">
    <name type="scientific">Bacillus pseudomycoides</name>
    <dbReference type="NCBI Taxonomy" id="64104"/>
    <lineage>
        <taxon>Bacteria</taxon>
        <taxon>Bacillati</taxon>
        <taxon>Bacillota</taxon>
        <taxon>Bacilli</taxon>
        <taxon>Bacillales</taxon>
        <taxon>Bacillaceae</taxon>
        <taxon>Bacillus</taxon>
        <taxon>Bacillus cereus group</taxon>
    </lineage>
</organism>
<feature type="transmembrane region" description="Helical" evidence="1">
    <location>
        <begin position="38"/>
        <end position="56"/>
    </location>
</feature>
<evidence type="ECO:0000313" key="3">
    <source>
        <dbReference type="Proteomes" id="UP000221918"/>
    </source>
</evidence>
<evidence type="ECO:0000313" key="2">
    <source>
        <dbReference type="EMBL" id="PHE96364.1"/>
    </source>
</evidence>
<evidence type="ECO:0000256" key="1">
    <source>
        <dbReference type="SAM" id="Phobius"/>
    </source>
</evidence>
<gene>
    <name evidence="2" type="ORF">COF81_13245</name>
</gene>
<dbReference type="EMBL" id="NUTL01000052">
    <property type="protein sequence ID" value="PHE96364.1"/>
    <property type="molecule type" value="Genomic_DNA"/>
</dbReference>
<comment type="caution">
    <text evidence="2">The sequence shown here is derived from an EMBL/GenBank/DDBJ whole genome shotgun (WGS) entry which is preliminary data.</text>
</comment>
<dbReference type="Proteomes" id="UP000221918">
    <property type="component" value="Unassembled WGS sequence"/>
</dbReference>
<proteinExistence type="predicted"/>
<keyword evidence="1" id="KW-0472">Membrane</keyword>
<feature type="transmembrane region" description="Helical" evidence="1">
    <location>
        <begin position="14"/>
        <end position="31"/>
    </location>
</feature>
<feature type="transmembrane region" description="Helical" evidence="1">
    <location>
        <begin position="62"/>
        <end position="83"/>
    </location>
</feature>
<reference evidence="2 3" key="1">
    <citation type="submission" date="2017-09" db="EMBL/GenBank/DDBJ databases">
        <title>Large-scale bioinformatics analysis of Bacillus genomes uncovers conserved roles of natural products in bacterial physiology.</title>
        <authorList>
            <consortium name="Agbiome Team Llc"/>
            <person name="Bleich R.M."/>
            <person name="Grubbs K.J."/>
            <person name="Santa Maria K.C."/>
            <person name="Allen S.E."/>
            <person name="Farag S."/>
            <person name="Shank E.A."/>
            <person name="Bowers A."/>
        </authorList>
    </citation>
    <scope>NUCLEOTIDE SEQUENCE [LARGE SCALE GENOMIC DNA]</scope>
    <source>
        <strain evidence="2 3">AFS037265</strain>
    </source>
</reference>
<sequence length="84" mass="9499">MEAPVSKEKQNPKILKSFLFWVLLLSVLLLLKSFILQIIGVLLLVAFVCLGFYFLWHLLFRVFALIIVVGSVICALGLLAYLFA</sequence>
<dbReference type="RefSeq" id="WP_033797918.1">
    <property type="nucleotide sequence ID" value="NZ_JARLXF010000105.1"/>
</dbReference>
<dbReference type="AlphaFoldDB" id="A0ABD6T7G2"/>
<keyword evidence="1" id="KW-1133">Transmembrane helix</keyword>
<accession>A0ABD6T7G2</accession>
<name>A0ABD6T7G2_9BACI</name>
<protein>
    <submittedName>
        <fullName evidence="2">Uncharacterized protein</fullName>
    </submittedName>
</protein>
<keyword evidence="1" id="KW-0812">Transmembrane</keyword>